<dbReference type="GeneID" id="65073038"/>
<dbReference type="KEGG" id="vg:65073038"/>
<evidence type="ECO:0000256" key="1">
    <source>
        <dbReference type="SAM" id="MobiDB-lite"/>
    </source>
</evidence>
<organism evidence="2 3">
    <name type="scientific">Xanthomonas phage Xf409</name>
    <dbReference type="NCBI Taxonomy" id="1979540"/>
    <lineage>
        <taxon>Viruses</taxon>
        <taxon>Monodnaviria</taxon>
        <taxon>Loebvirae</taxon>
        <taxon>Hofneiviricota</taxon>
        <taxon>Faserviricetes</taxon>
        <taxon>Tubulavirales</taxon>
        <taxon>Inoviridae</taxon>
        <taxon>Xylivirus</taxon>
        <taxon>Xylivirus Xf109</taxon>
    </lineage>
</organism>
<evidence type="ECO:0008006" key="4">
    <source>
        <dbReference type="Google" id="ProtNLM"/>
    </source>
</evidence>
<dbReference type="Proteomes" id="UP000222236">
    <property type="component" value="Segment"/>
</dbReference>
<reference evidence="2 3" key="1">
    <citation type="submission" date="2017-03" db="EMBL/GenBank/DDBJ databases">
        <title>Complete nucleotide sequence of a bacteriophage from Xanthomonas oryzae pv. oryzicola.</title>
        <authorList>
            <person name="Niu X."/>
            <person name="Li K."/>
            <person name="Xu L."/>
            <person name="Zhao M."/>
            <person name="Jiang W."/>
            <person name="Tang J."/>
            <person name="He Y."/>
        </authorList>
    </citation>
    <scope>NUCLEOTIDE SEQUENCE [LARGE SCALE GENOMIC DNA]</scope>
</reference>
<sequence length="499" mass="52112">MGIGQGSGDGRVDLVGRLAGGLRDCLRGFRIMGWLARVFASAIARRLAYVLVAATLAWCGIGCASAEDFGTQGAAYSACMSQTAAYLASRGRGANDRNPECNVEQGSHAYRGQFETRDCSSCDWYRAYYGYFAWSKGCDQEPDYTGSGPWGTYVGTARNGSIGCRNGCDGVWFGNSDDTMTWNATGAICPKDPEKTCDAMTGGYVWNGYLGVCEPPPNEKCPEGQVPDGKGGCSPNKCPEGMLLQADGTCAPKKNDCPAGQIRSPSGSCLPGDGQCAAGEVRGPDGTCKKDGDGDGEPDEPGEGDKSQFSGGDSCDSPPSCSGDAIMCGQARIQWRIDCNTRRDVNITGGSCAAMPVCVGTNCKALEYSQLLMQWRAACALEKAANNSGGGTGNNADVKAIRDAITGNGTADIGADGKPADAFSDESGYGQEGYPTGELDTQGFGYSRTCPTIPDVAVFGQTLHFDTSKFCQWMVLGGQIVLVMASLVSLRLMSQGGSA</sequence>
<proteinExistence type="predicted"/>
<feature type="region of interest" description="Disordered" evidence="1">
    <location>
        <begin position="285"/>
        <end position="318"/>
    </location>
</feature>
<dbReference type="EMBL" id="KY853667">
    <property type="protein sequence ID" value="ARK07725.1"/>
    <property type="molecule type" value="Genomic_DNA"/>
</dbReference>
<evidence type="ECO:0000313" key="3">
    <source>
        <dbReference type="Proteomes" id="UP000222236"/>
    </source>
</evidence>
<accession>A0A1W6DXV5</accession>
<dbReference type="RefSeq" id="YP_010084010.1">
    <property type="nucleotide sequence ID" value="NC_055055.1"/>
</dbReference>
<evidence type="ECO:0000313" key="2">
    <source>
        <dbReference type="EMBL" id="ARK07725.1"/>
    </source>
</evidence>
<protein>
    <recommendedName>
        <fullName evidence="4">Minor coat protein</fullName>
    </recommendedName>
</protein>
<name>A0A1W6DXV5_9VIRU</name>